<dbReference type="RefSeq" id="WP_076979465.1">
    <property type="nucleotide sequence ID" value="NZ_CP019124.1"/>
</dbReference>
<dbReference type="PANTHER" id="PTHR43397:SF1">
    <property type="entry name" value="ERGOTHIONEINE BIOSYNTHESIS PROTEIN 1"/>
    <property type="match status" value="1"/>
</dbReference>
<dbReference type="PIRSF" id="PIRSF018005">
    <property type="entry name" value="UCP018005"/>
    <property type="match status" value="1"/>
</dbReference>
<evidence type="ECO:0000313" key="1">
    <source>
        <dbReference type="EMBL" id="APX89442.1"/>
    </source>
</evidence>
<dbReference type="InterPro" id="IPR029063">
    <property type="entry name" value="SAM-dependent_MTases_sf"/>
</dbReference>
<dbReference type="GO" id="GO:0008168">
    <property type="term" value="F:methyltransferase activity"/>
    <property type="evidence" value="ECO:0007669"/>
    <property type="project" value="InterPro"/>
</dbReference>
<reference evidence="1 2" key="1">
    <citation type="submission" date="2017-01" db="EMBL/GenBank/DDBJ databases">
        <title>Genomic analysis of Xuhuaishuia manganoxidans DY6-4.</title>
        <authorList>
            <person name="Wang X."/>
        </authorList>
    </citation>
    <scope>NUCLEOTIDE SEQUENCE [LARGE SCALE GENOMIC DNA]</scope>
    <source>
        <strain evidence="1 2">DY6-4</strain>
    </source>
</reference>
<dbReference type="AlphaFoldDB" id="A0A1U7DHI3"/>
<dbReference type="Proteomes" id="UP000187266">
    <property type="component" value="Chromosome"/>
</dbReference>
<dbReference type="InterPro" id="IPR019257">
    <property type="entry name" value="MeTrfase_dom"/>
</dbReference>
<keyword evidence="2" id="KW-1185">Reference proteome</keyword>
<dbReference type="PANTHER" id="PTHR43397">
    <property type="entry name" value="ERGOTHIONEINE BIOSYNTHESIS PROTEIN 1"/>
    <property type="match status" value="1"/>
</dbReference>
<proteinExistence type="predicted"/>
<sequence length="314" mass="34739">MNELAAETARSSEFARLAVEGLSTSPKRAEAKFFYDEEGSRLFDRICELEEYYPTRTETAILRARAPELAEWVPEGAALVELGSGSSTKTRILLDALPGLGAYVPLDISAEHMQASARALAAHYPALDIHPVAADFTRAIELPGDLRAMPKLLFFPGSTIGNFTPPEAVELLRRLRGIDNVAGFVLGVDLRKDEDVLVRAYDDAEGVTAAFNKNLLRRMNTELGADFDLDRFGHEARWNEACSRIEMHLVSTCDQSVRVAGHRIDFARGESIHTESSHKYSVDGFREMAATAGWSADETWVDDRGLFSVHVLRP</sequence>
<dbReference type="InterPro" id="IPR035094">
    <property type="entry name" value="EgtD"/>
</dbReference>
<gene>
    <name evidence="1" type="ORF">BV394_06700</name>
</gene>
<name>A0A1U7DHI3_9RHOB</name>
<dbReference type="Pfam" id="PF10017">
    <property type="entry name" value="Methyltransf_33"/>
    <property type="match status" value="1"/>
</dbReference>
<dbReference type="EMBL" id="CP019124">
    <property type="protein sequence ID" value="APX89442.1"/>
    <property type="molecule type" value="Genomic_DNA"/>
</dbReference>
<dbReference type="OrthoDB" id="5289726at2"/>
<protein>
    <submittedName>
        <fullName evidence="1">L-histidine N(Alpha)-methyltransferase</fullName>
    </submittedName>
</protein>
<evidence type="ECO:0000313" key="2">
    <source>
        <dbReference type="Proteomes" id="UP000187266"/>
    </source>
</evidence>
<dbReference type="STRING" id="1267768.BV394_06700"/>
<dbReference type="SUPFAM" id="SSF53335">
    <property type="entry name" value="S-adenosyl-L-methionine-dependent methyltransferases"/>
    <property type="match status" value="1"/>
</dbReference>
<dbReference type="NCBIfam" id="TIGR03438">
    <property type="entry name" value="egtD_ergothio"/>
    <property type="match status" value="1"/>
</dbReference>
<accession>A0A1U7DHI3</accession>
<organism evidence="1 2">
    <name type="scientific">Brevirhabdus pacifica</name>
    <dbReference type="NCBI Taxonomy" id="1267768"/>
    <lineage>
        <taxon>Bacteria</taxon>
        <taxon>Pseudomonadati</taxon>
        <taxon>Pseudomonadota</taxon>
        <taxon>Alphaproteobacteria</taxon>
        <taxon>Rhodobacterales</taxon>
        <taxon>Paracoccaceae</taxon>
        <taxon>Brevirhabdus</taxon>
    </lineage>
</organism>
<dbReference type="InterPro" id="IPR017804">
    <property type="entry name" value="MeTrfase_EgtD-like"/>
</dbReference>
<dbReference type="InterPro" id="IPR051128">
    <property type="entry name" value="EgtD_Methyltrsf_superfamily"/>
</dbReference>
<accession>A0A2M9DE97</accession>
<dbReference type="Gene3D" id="3.40.50.150">
    <property type="entry name" value="Vaccinia Virus protein VP39"/>
    <property type="match status" value="1"/>
</dbReference>